<dbReference type="InterPro" id="IPR023198">
    <property type="entry name" value="PGP-like_dom2"/>
</dbReference>
<evidence type="ECO:0000313" key="2">
    <source>
        <dbReference type="Proteomes" id="UP000034681"/>
    </source>
</evidence>
<dbReference type="Pfam" id="PF13419">
    <property type="entry name" value="HAD_2"/>
    <property type="match status" value="1"/>
</dbReference>
<name>A0A0M2PU71_PROHO</name>
<dbReference type="PANTHER" id="PTHR43434">
    <property type="entry name" value="PHOSPHOGLYCOLATE PHOSPHATASE"/>
    <property type="match status" value="1"/>
</dbReference>
<dbReference type="OrthoDB" id="9797743at2"/>
<dbReference type="InterPro" id="IPR023214">
    <property type="entry name" value="HAD_sf"/>
</dbReference>
<protein>
    <recommendedName>
        <fullName evidence="3">HAD family hydrolase</fullName>
    </recommendedName>
</protein>
<dbReference type="SFLD" id="SFLDS00003">
    <property type="entry name" value="Haloacid_Dehalogenase"/>
    <property type="match status" value="1"/>
</dbReference>
<dbReference type="eggNOG" id="COG0546">
    <property type="taxonomic scope" value="Bacteria"/>
</dbReference>
<gene>
    <name evidence="1" type="ORF">PROH_10065</name>
</gene>
<organism evidence="1 2">
    <name type="scientific">Prochlorothrix hollandica PCC 9006 = CALU 1027</name>
    <dbReference type="NCBI Taxonomy" id="317619"/>
    <lineage>
        <taxon>Bacteria</taxon>
        <taxon>Bacillati</taxon>
        <taxon>Cyanobacteriota</taxon>
        <taxon>Cyanophyceae</taxon>
        <taxon>Prochlorotrichales</taxon>
        <taxon>Prochlorotrichaceae</taxon>
        <taxon>Prochlorothrix</taxon>
    </lineage>
</organism>
<accession>A0A0M2PU71</accession>
<dbReference type="EMBL" id="AJTX02000004">
    <property type="protein sequence ID" value="KKJ00081.1"/>
    <property type="molecule type" value="Genomic_DNA"/>
</dbReference>
<sequence>MLLNFDYDGVIADSLTALVAIAAQAQGELGLGRSPTAADFAQLENLTFPDLAQHLGIPVSAIDTYVQRVFQLQHALPPQPLFAGIVPILHHLAQDHTLVVITSSQGTAVTAALAHQRLGTVMTAVLGGNLGLTKADRIVQAQMLTGFDSQDTYMIGDAVSDVRQGKAAGVKTAAVTWGFQSRQRLIAEQPDWICDRPQDLLALL</sequence>
<proteinExistence type="predicted"/>
<reference evidence="1" key="1">
    <citation type="submission" date="2012-04" db="EMBL/GenBank/DDBJ databases">
        <authorList>
            <person name="Borisov I.G."/>
            <person name="Ivanikova N.V."/>
            <person name="Pinevich A.V."/>
        </authorList>
    </citation>
    <scope>NUCLEOTIDE SEQUENCE</scope>
    <source>
        <strain evidence="1">CALU 1027</strain>
    </source>
</reference>
<dbReference type="SFLD" id="SFLDG01129">
    <property type="entry name" value="C1.5:_HAD__Beta-PGM__Phosphata"/>
    <property type="match status" value="1"/>
</dbReference>
<dbReference type="GO" id="GO:0006281">
    <property type="term" value="P:DNA repair"/>
    <property type="evidence" value="ECO:0007669"/>
    <property type="project" value="TreeGrafter"/>
</dbReference>
<dbReference type="Gene3D" id="1.10.150.240">
    <property type="entry name" value="Putative phosphatase, domain 2"/>
    <property type="match status" value="1"/>
</dbReference>
<dbReference type="InterPro" id="IPR041492">
    <property type="entry name" value="HAD_2"/>
</dbReference>
<keyword evidence="2" id="KW-1185">Reference proteome</keyword>
<dbReference type="Proteomes" id="UP000034681">
    <property type="component" value="Unassembled WGS sequence"/>
</dbReference>
<dbReference type="AlphaFoldDB" id="A0A0M2PU71"/>
<dbReference type="RefSeq" id="WP_017711413.1">
    <property type="nucleotide sequence ID" value="NZ_KB235933.1"/>
</dbReference>
<dbReference type="GO" id="GO:0008967">
    <property type="term" value="F:phosphoglycolate phosphatase activity"/>
    <property type="evidence" value="ECO:0007669"/>
    <property type="project" value="TreeGrafter"/>
</dbReference>
<dbReference type="GO" id="GO:0005829">
    <property type="term" value="C:cytosol"/>
    <property type="evidence" value="ECO:0007669"/>
    <property type="project" value="TreeGrafter"/>
</dbReference>
<evidence type="ECO:0000313" key="1">
    <source>
        <dbReference type="EMBL" id="KKJ00081.1"/>
    </source>
</evidence>
<dbReference type="Gene3D" id="3.40.50.1000">
    <property type="entry name" value="HAD superfamily/HAD-like"/>
    <property type="match status" value="1"/>
</dbReference>
<dbReference type="InterPro" id="IPR050155">
    <property type="entry name" value="HAD-like_hydrolase_sf"/>
</dbReference>
<evidence type="ECO:0008006" key="3">
    <source>
        <dbReference type="Google" id="ProtNLM"/>
    </source>
</evidence>
<dbReference type="PANTHER" id="PTHR43434:SF1">
    <property type="entry name" value="PHOSPHOGLYCOLATE PHOSPHATASE"/>
    <property type="match status" value="1"/>
</dbReference>
<dbReference type="InterPro" id="IPR036412">
    <property type="entry name" value="HAD-like_sf"/>
</dbReference>
<dbReference type="STRING" id="317619.GCA_000332315_00779"/>
<comment type="caution">
    <text evidence="1">The sequence shown here is derived from an EMBL/GenBank/DDBJ whole genome shotgun (WGS) entry which is preliminary data.</text>
</comment>
<dbReference type="SUPFAM" id="SSF56784">
    <property type="entry name" value="HAD-like"/>
    <property type="match status" value="1"/>
</dbReference>